<organism evidence="2">
    <name type="scientific">Sesamum radiatum</name>
    <name type="common">Black benniseed</name>
    <dbReference type="NCBI Taxonomy" id="300843"/>
    <lineage>
        <taxon>Eukaryota</taxon>
        <taxon>Viridiplantae</taxon>
        <taxon>Streptophyta</taxon>
        <taxon>Embryophyta</taxon>
        <taxon>Tracheophyta</taxon>
        <taxon>Spermatophyta</taxon>
        <taxon>Magnoliopsida</taxon>
        <taxon>eudicotyledons</taxon>
        <taxon>Gunneridae</taxon>
        <taxon>Pentapetalae</taxon>
        <taxon>asterids</taxon>
        <taxon>lamiids</taxon>
        <taxon>Lamiales</taxon>
        <taxon>Pedaliaceae</taxon>
        <taxon>Sesamum</taxon>
    </lineage>
</organism>
<dbReference type="Pfam" id="PF00078">
    <property type="entry name" value="RVT_1"/>
    <property type="match status" value="1"/>
</dbReference>
<sequence length="248" mass="27934">MDFNSTNIVLIPKCKQSKSLNHYRPISLGNIVSEAIANRLKPWLDTIISPFQSAFVSGHLITDNVLLDFKKNHFLHTHSKGRKHFMDLKLDISKGYDIAEWSFLWQVLGKLHFPCDFIEFIMLCVSSVSYSFVLSGKQFGTIITQQGLHQGDPLSPYLFLLCTESLSLLFLVARERGTIPEVAVCRGAPSISHLLFADDTMVFIPANMDMVQHVCHLLDTYKLASGQEINLHKSSAAFSHNTPLEVQQ</sequence>
<dbReference type="InterPro" id="IPR000477">
    <property type="entry name" value="RT_dom"/>
</dbReference>
<dbReference type="PANTHER" id="PTHR19446">
    <property type="entry name" value="REVERSE TRANSCRIPTASES"/>
    <property type="match status" value="1"/>
</dbReference>
<dbReference type="PROSITE" id="PS50878">
    <property type="entry name" value="RT_POL"/>
    <property type="match status" value="1"/>
</dbReference>
<proteinExistence type="predicted"/>
<evidence type="ECO:0000313" key="2">
    <source>
        <dbReference type="EMBL" id="KAL0303517.1"/>
    </source>
</evidence>
<reference evidence="2" key="2">
    <citation type="journal article" date="2024" name="Plant">
        <title>Genomic evolution and insights into agronomic trait innovations of Sesamum species.</title>
        <authorList>
            <person name="Miao H."/>
            <person name="Wang L."/>
            <person name="Qu L."/>
            <person name="Liu H."/>
            <person name="Sun Y."/>
            <person name="Le M."/>
            <person name="Wang Q."/>
            <person name="Wei S."/>
            <person name="Zheng Y."/>
            <person name="Lin W."/>
            <person name="Duan Y."/>
            <person name="Cao H."/>
            <person name="Xiong S."/>
            <person name="Wang X."/>
            <person name="Wei L."/>
            <person name="Li C."/>
            <person name="Ma Q."/>
            <person name="Ju M."/>
            <person name="Zhao R."/>
            <person name="Li G."/>
            <person name="Mu C."/>
            <person name="Tian Q."/>
            <person name="Mei H."/>
            <person name="Zhang T."/>
            <person name="Gao T."/>
            <person name="Zhang H."/>
        </authorList>
    </citation>
    <scope>NUCLEOTIDE SEQUENCE</scope>
    <source>
        <strain evidence="2">G02</strain>
    </source>
</reference>
<dbReference type="CDD" id="cd01650">
    <property type="entry name" value="RT_nLTR_like"/>
    <property type="match status" value="1"/>
</dbReference>
<dbReference type="AlphaFoldDB" id="A0AAW2KBD8"/>
<feature type="domain" description="Reverse transcriptase" evidence="1">
    <location>
        <begin position="1"/>
        <end position="248"/>
    </location>
</feature>
<evidence type="ECO:0000259" key="1">
    <source>
        <dbReference type="PROSITE" id="PS50878"/>
    </source>
</evidence>
<gene>
    <name evidence="2" type="ORF">Sradi_6219800</name>
</gene>
<protein>
    <submittedName>
        <fullName evidence="2">Mitochondrial protein</fullName>
    </submittedName>
</protein>
<accession>A0AAW2KBD8</accession>
<reference evidence="2" key="1">
    <citation type="submission" date="2020-06" db="EMBL/GenBank/DDBJ databases">
        <authorList>
            <person name="Li T."/>
            <person name="Hu X."/>
            <person name="Zhang T."/>
            <person name="Song X."/>
            <person name="Zhang H."/>
            <person name="Dai N."/>
            <person name="Sheng W."/>
            <person name="Hou X."/>
            <person name="Wei L."/>
        </authorList>
    </citation>
    <scope>NUCLEOTIDE SEQUENCE</scope>
    <source>
        <strain evidence="2">G02</strain>
        <tissue evidence="2">Leaf</tissue>
    </source>
</reference>
<comment type="caution">
    <text evidence="2">The sequence shown here is derived from an EMBL/GenBank/DDBJ whole genome shotgun (WGS) entry which is preliminary data.</text>
</comment>
<name>A0AAW2KBD8_SESRA</name>
<dbReference type="EMBL" id="JACGWJ010000029">
    <property type="protein sequence ID" value="KAL0303517.1"/>
    <property type="molecule type" value="Genomic_DNA"/>
</dbReference>